<reference evidence="1 2" key="1">
    <citation type="submission" date="2024-04" db="EMBL/GenBank/DDBJ databases">
        <authorList>
            <person name="Fracassetti M."/>
        </authorList>
    </citation>
    <scope>NUCLEOTIDE SEQUENCE [LARGE SCALE GENOMIC DNA]</scope>
</reference>
<proteinExistence type="predicted"/>
<dbReference type="Proteomes" id="UP001497516">
    <property type="component" value="Chromosome 4"/>
</dbReference>
<organism evidence="1 2">
    <name type="scientific">Linum trigynum</name>
    <dbReference type="NCBI Taxonomy" id="586398"/>
    <lineage>
        <taxon>Eukaryota</taxon>
        <taxon>Viridiplantae</taxon>
        <taxon>Streptophyta</taxon>
        <taxon>Embryophyta</taxon>
        <taxon>Tracheophyta</taxon>
        <taxon>Spermatophyta</taxon>
        <taxon>Magnoliopsida</taxon>
        <taxon>eudicotyledons</taxon>
        <taxon>Gunneridae</taxon>
        <taxon>Pentapetalae</taxon>
        <taxon>rosids</taxon>
        <taxon>fabids</taxon>
        <taxon>Malpighiales</taxon>
        <taxon>Linaceae</taxon>
        <taxon>Linum</taxon>
    </lineage>
</organism>
<name>A0AAV2E5H5_9ROSI</name>
<dbReference type="EMBL" id="OZ034817">
    <property type="protein sequence ID" value="CAL1381196.1"/>
    <property type="molecule type" value="Genomic_DNA"/>
</dbReference>
<protein>
    <recommendedName>
        <fullName evidence="3">CCHC-type domain-containing protein</fullName>
    </recommendedName>
</protein>
<evidence type="ECO:0000313" key="1">
    <source>
        <dbReference type="EMBL" id="CAL1381196.1"/>
    </source>
</evidence>
<sequence length="88" mass="10017">MQTKTPPKINQLFEDLAEKGYDRGATKRTRKVQGHDVHVVETQSSSLVDVISKLVTAIDRNRMVIDTGQPHVMYCQWCKSTNHMAEDC</sequence>
<dbReference type="AlphaFoldDB" id="A0AAV2E5H5"/>
<accession>A0AAV2E5H5</accession>
<evidence type="ECO:0000313" key="2">
    <source>
        <dbReference type="Proteomes" id="UP001497516"/>
    </source>
</evidence>
<evidence type="ECO:0008006" key="3">
    <source>
        <dbReference type="Google" id="ProtNLM"/>
    </source>
</evidence>
<gene>
    <name evidence="1" type="ORF">LTRI10_LOCUS22592</name>
</gene>
<keyword evidence="2" id="KW-1185">Reference proteome</keyword>